<evidence type="ECO:0000256" key="6">
    <source>
        <dbReference type="SAM" id="Phobius"/>
    </source>
</evidence>
<dbReference type="Pfam" id="PF00892">
    <property type="entry name" value="EamA"/>
    <property type="match status" value="2"/>
</dbReference>
<dbReference type="InterPro" id="IPR037185">
    <property type="entry name" value="EmrE-like"/>
</dbReference>
<evidence type="ECO:0000256" key="3">
    <source>
        <dbReference type="ARBA" id="ARBA00022692"/>
    </source>
</evidence>
<gene>
    <name evidence="8" type="ORF">ACFQGL_18720</name>
</gene>
<feature type="transmembrane region" description="Helical" evidence="6">
    <location>
        <begin position="279"/>
        <end position="297"/>
    </location>
</feature>
<dbReference type="RefSeq" id="WP_377513458.1">
    <property type="nucleotide sequence ID" value="NZ_JBHSQS010000010.1"/>
</dbReference>
<dbReference type="EMBL" id="JBHSQS010000010">
    <property type="protein sequence ID" value="MFC5925380.1"/>
    <property type="molecule type" value="Genomic_DNA"/>
</dbReference>
<dbReference type="InterPro" id="IPR050638">
    <property type="entry name" value="AA-Vitamin_Transporters"/>
</dbReference>
<feature type="transmembrane region" description="Helical" evidence="6">
    <location>
        <begin position="70"/>
        <end position="91"/>
    </location>
</feature>
<feature type="domain" description="EamA" evidence="7">
    <location>
        <begin position="153"/>
        <end position="295"/>
    </location>
</feature>
<feature type="transmembrane region" description="Helical" evidence="6">
    <location>
        <begin position="36"/>
        <end position="58"/>
    </location>
</feature>
<sequence length="322" mass="32929">MQPRPAAGAGLALLSAVTFATSGTFARSLIEAGWSAGALVVARVGVAALVLAIPAALAMRGKWHVLRQNVSAIGMFGLLGVALAQVCFFNAVRHVPVGVAVLLEYLGIILVVGWMWLRHGQRPRRLTVAGAVTAVVGLAFVLDLTGTASFHPLGLLWGLGAAIGLAGYFVLAGRVDPRLPSVAMASGGMAVGAAVLLLVGLTGLLPLRATFGAVTFAGERTTWLLPIAGLSLVAAVIAYLAGVAGTRILGPRLSSFLGLTEVLFAVLIAWLLLNELPTAWQLFGGALIVAGVALVRLDELRGSAPVLAPAALPEPLLAGDAR</sequence>
<comment type="similarity">
    <text evidence="2">Belongs to the EamA transporter family.</text>
</comment>
<feature type="domain" description="EamA" evidence="7">
    <location>
        <begin position="8"/>
        <end position="142"/>
    </location>
</feature>
<evidence type="ECO:0000256" key="2">
    <source>
        <dbReference type="ARBA" id="ARBA00007362"/>
    </source>
</evidence>
<evidence type="ECO:0000256" key="5">
    <source>
        <dbReference type="ARBA" id="ARBA00023136"/>
    </source>
</evidence>
<evidence type="ECO:0000259" key="7">
    <source>
        <dbReference type="Pfam" id="PF00892"/>
    </source>
</evidence>
<keyword evidence="5 6" id="KW-0472">Membrane</keyword>
<proteinExistence type="inferred from homology"/>
<comment type="caution">
    <text evidence="8">The sequence shown here is derived from an EMBL/GenBank/DDBJ whole genome shotgun (WGS) entry which is preliminary data.</text>
</comment>
<name>A0ABW1H9T6_9ACTN</name>
<evidence type="ECO:0000256" key="4">
    <source>
        <dbReference type="ARBA" id="ARBA00022989"/>
    </source>
</evidence>
<comment type="subcellular location">
    <subcellularLocation>
        <location evidence="1">Membrane</location>
        <topology evidence="1">Multi-pass membrane protein</topology>
    </subcellularLocation>
</comment>
<evidence type="ECO:0000313" key="9">
    <source>
        <dbReference type="Proteomes" id="UP001596226"/>
    </source>
</evidence>
<protein>
    <submittedName>
        <fullName evidence="8">DMT family transporter</fullName>
    </submittedName>
</protein>
<keyword evidence="9" id="KW-1185">Reference proteome</keyword>
<dbReference type="PANTHER" id="PTHR32322:SF2">
    <property type="entry name" value="EAMA DOMAIN-CONTAINING PROTEIN"/>
    <property type="match status" value="1"/>
</dbReference>
<evidence type="ECO:0000313" key="8">
    <source>
        <dbReference type="EMBL" id="MFC5925380.1"/>
    </source>
</evidence>
<keyword evidence="3 6" id="KW-0812">Transmembrane</keyword>
<dbReference type="PANTHER" id="PTHR32322">
    <property type="entry name" value="INNER MEMBRANE TRANSPORTER"/>
    <property type="match status" value="1"/>
</dbReference>
<accession>A0ABW1H9T6</accession>
<feature type="transmembrane region" description="Helical" evidence="6">
    <location>
        <begin position="97"/>
        <end position="117"/>
    </location>
</feature>
<feature type="transmembrane region" description="Helical" evidence="6">
    <location>
        <begin position="253"/>
        <end position="273"/>
    </location>
</feature>
<evidence type="ECO:0000256" key="1">
    <source>
        <dbReference type="ARBA" id="ARBA00004141"/>
    </source>
</evidence>
<organism evidence="8 9">
    <name type="scientific">Micromonospora vulcania</name>
    <dbReference type="NCBI Taxonomy" id="1441873"/>
    <lineage>
        <taxon>Bacteria</taxon>
        <taxon>Bacillati</taxon>
        <taxon>Actinomycetota</taxon>
        <taxon>Actinomycetes</taxon>
        <taxon>Micromonosporales</taxon>
        <taxon>Micromonosporaceae</taxon>
        <taxon>Micromonospora</taxon>
    </lineage>
</organism>
<feature type="transmembrane region" description="Helical" evidence="6">
    <location>
        <begin position="126"/>
        <end position="144"/>
    </location>
</feature>
<feature type="transmembrane region" description="Helical" evidence="6">
    <location>
        <begin position="150"/>
        <end position="171"/>
    </location>
</feature>
<keyword evidence="4 6" id="KW-1133">Transmembrane helix</keyword>
<dbReference type="InterPro" id="IPR000620">
    <property type="entry name" value="EamA_dom"/>
</dbReference>
<feature type="transmembrane region" description="Helical" evidence="6">
    <location>
        <begin position="223"/>
        <end position="241"/>
    </location>
</feature>
<dbReference type="Proteomes" id="UP001596226">
    <property type="component" value="Unassembled WGS sequence"/>
</dbReference>
<feature type="transmembrane region" description="Helical" evidence="6">
    <location>
        <begin position="183"/>
        <end position="203"/>
    </location>
</feature>
<reference evidence="9" key="1">
    <citation type="journal article" date="2019" name="Int. J. Syst. Evol. Microbiol.">
        <title>The Global Catalogue of Microorganisms (GCM) 10K type strain sequencing project: providing services to taxonomists for standard genome sequencing and annotation.</title>
        <authorList>
            <consortium name="The Broad Institute Genomics Platform"/>
            <consortium name="The Broad Institute Genome Sequencing Center for Infectious Disease"/>
            <person name="Wu L."/>
            <person name="Ma J."/>
        </authorList>
    </citation>
    <scope>NUCLEOTIDE SEQUENCE [LARGE SCALE GENOMIC DNA]</scope>
    <source>
        <strain evidence="9">CGMCC 4.7144</strain>
    </source>
</reference>
<dbReference type="SUPFAM" id="SSF103481">
    <property type="entry name" value="Multidrug resistance efflux transporter EmrE"/>
    <property type="match status" value="2"/>
</dbReference>